<dbReference type="InterPro" id="IPR043136">
    <property type="entry name" value="B30.2/SPRY_sf"/>
</dbReference>
<dbReference type="GO" id="GO:0005737">
    <property type="term" value="C:cytoplasm"/>
    <property type="evidence" value="ECO:0000318"/>
    <property type="project" value="GO_Central"/>
</dbReference>
<name>A0A1Y1IRR3_KLENI</name>
<dbReference type="OrthoDB" id="25503at2759"/>
<evidence type="ECO:0000313" key="3">
    <source>
        <dbReference type="EMBL" id="GAQ91941.1"/>
    </source>
</evidence>
<gene>
    <name evidence="3" type="ORF">KFL_008870020</name>
</gene>
<proteinExistence type="predicted"/>
<dbReference type="PROSITE" id="PS50897">
    <property type="entry name" value="CTLH"/>
    <property type="match status" value="1"/>
</dbReference>
<dbReference type="Gene3D" id="2.60.120.920">
    <property type="match status" value="1"/>
</dbReference>
<dbReference type="InterPro" id="IPR050618">
    <property type="entry name" value="Ubq-SigPath_Reg"/>
</dbReference>
<dbReference type="InterPro" id="IPR003877">
    <property type="entry name" value="SPRY_dom"/>
</dbReference>
<feature type="domain" description="B30.2/SPRY" evidence="1">
    <location>
        <begin position="1"/>
        <end position="175"/>
    </location>
</feature>
<dbReference type="Proteomes" id="UP000054558">
    <property type="component" value="Unassembled WGS sequence"/>
</dbReference>
<sequence>MAEKLPSAWSVDANLSSKLETATCDLQVIYRGSGKSDAEAAAVKANRPVPTSVPIFYYEVRVISKGRDGYIGIGFCADRVLMSRLPGWELHSYGYHGDDGCSFRGCSRGTIYGPTFSTGDVIGACYNQLEHYIMYTKNGVSLGIAFPGVNELLYPTVGLRTPGEKVEANFGTKPFVFDIDSFVQEQKRTVLATIQSTPIPDCDVVRRLVLSYLTHHCYCGTAAALARDLEKGGLQGDRLDSMLRRKQLCSLVEEGRIDEAIRLSQEATPMLFSAFPEVLFSLKCQKFVEMVRAGNDEATMAYGRSELCGGEQPGGATEAVQEVVGLLAYPDPQASPLSYLLEQGRRKAVSEELNVALKALQGEPSRPPLTTLYCQAAAVHKELASTVGRAARLVDLDSDMLGIRGESA</sequence>
<dbReference type="SMART" id="SM00757">
    <property type="entry name" value="CRA"/>
    <property type="match status" value="1"/>
</dbReference>
<dbReference type="Pfam" id="PF00622">
    <property type="entry name" value="SPRY"/>
    <property type="match status" value="1"/>
</dbReference>
<dbReference type="Pfam" id="PF10607">
    <property type="entry name" value="CTLH"/>
    <property type="match status" value="1"/>
</dbReference>
<dbReference type="InterPro" id="IPR006595">
    <property type="entry name" value="CTLH_C"/>
</dbReference>
<dbReference type="SUPFAM" id="SSF49899">
    <property type="entry name" value="Concanavalin A-like lectins/glucanases"/>
    <property type="match status" value="1"/>
</dbReference>
<evidence type="ECO:0000259" key="1">
    <source>
        <dbReference type="PROSITE" id="PS50188"/>
    </source>
</evidence>
<dbReference type="InterPro" id="IPR001870">
    <property type="entry name" value="B30.2/SPRY"/>
</dbReference>
<dbReference type="OMA" id="LPTRWNK"/>
<dbReference type="SMART" id="SM00668">
    <property type="entry name" value="CTLH"/>
    <property type="match status" value="1"/>
</dbReference>
<protein>
    <submittedName>
        <fullName evidence="3">RAN binding protein</fullName>
    </submittedName>
</protein>
<dbReference type="PROSITE" id="PS50188">
    <property type="entry name" value="B302_SPRY"/>
    <property type="match status" value="1"/>
</dbReference>
<dbReference type="GO" id="GO:0007010">
    <property type="term" value="P:cytoskeleton organization"/>
    <property type="evidence" value="ECO:0000318"/>
    <property type="project" value="GO_Central"/>
</dbReference>
<organism evidence="3 4">
    <name type="scientific">Klebsormidium nitens</name>
    <name type="common">Green alga</name>
    <name type="synonym">Ulothrix nitens</name>
    <dbReference type="NCBI Taxonomy" id="105231"/>
    <lineage>
        <taxon>Eukaryota</taxon>
        <taxon>Viridiplantae</taxon>
        <taxon>Streptophyta</taxon>
        <taxon>Klebsormidiophyceae</taxon>
        <taxon>Klebsormidiales</taxon>
        <taxon>Klebsormidiaceae</taxon>
        <taxon>Klebsormidium</taxon>
    </lineage>
</organism>
<reference evidence="3 4" key="1">
    <citation type="journal article" date="2014" name="Nat. Commun.">
        <title>Klebsormidium flaccidum genome reveals primary factors for plant terrestrial adaptation.</title>
        <authorList>
            <person name="Hori K."/>
            <person name="Maruyama F."/>
            <person name="Fujisawa T."/>
            <person name="Togashi T."/>
            <person name="Yamamoto N."/>
            <person name="Seo M."/>
            <person name="Sato S."/>
            <person name="Yamada T."/>
            <person name="Mori H."/>
            <person name="Tajima N."/>
            <person name="Moriyama T."/>
            <person name="Ikeuchi M."/>
            <person name="Watanabe M."/>
            <person name="Wada H."/>
            <person name="Kobayashi K."/>
            <person name="Saito M."/>
            <person name="Masuda T."/>
            <person name="Sasaki-Sekimoto Y."/>
            <person name="Mashiguchi K."/>
            <person name="Awai K."/>
            <person name="Shimojima M."/>
            <person name="Masuda S."/>
            <person name="Iwai M."/>
            <person name="Nobusawa T."/>
            <person name="Narise T."/>
            <person name="Kondo S."/>
            <person name="Saito H."/>
            <person name="Sato R."/>
            <person name="Murakawa M."/>
            <person name="Ihara Y."/>
            <person name="Oshima-Yamada Y."/>
            <person name="Ohtaka K."/>
            <person name="Satoh M."/>
            <person name="Sonobe K."/>
            <person name="Ishii M."/>
            <person name="Ohtani R."/>
            <person name="Kanamori-Sato M."/>
            <person name="Honoki R."/>
            <person name="Miyazaki D."/>
            <person name="Mochizuki H."/>
            <person name="Umetsu J."/>
            <person name="Higashi K."/>
            <person name="Shibata D."/>
            <person name="Kamiya Y."/>
            <person name="Sato N."/>
            <person name="Nakamura Y."/>
            <person name="Tabata S."/>
            <person name="Ida S."/>
            <person name="Kurokawa K."/>
            <person name="Ohta H."/>
        </authorList>
    </citation>
    <scope>NUCLEOTIDE SEQUENCE [LARGE SCALE GENOMIC DNA]</scope>
    <source>
        <strain evidence="3 4">NIES-2285</strain>
    </source>
</reference>
<dbReference type="STRING" id="105231.A0A1Y1IRR3"/>
<dbReference type="PANTHER" id="PTHR12864">
    <property type="entry name" value="RAN BINDING PROTEIN 9-RELATED"/>
    <property type="match status" value="1"/>
</dbReference>
<dbReference type="InterPro" id="IPR013320">
    <property type="entry name" value="ConA-like_dom_sf"/>
</dbReference>
<dbReference type="AlphaFoldDB" id="A0A1Y1IRR3"/>
<dbReference type="InterPro" id="IPR035782">
    <property type="entry name" value="SPRY_RanBP9/10"/>
</dbReference>
<dbReference type="CDD" id="cd12909">
    <property type="entry name" value="SPRY_RanBP9_10"/>
    <property type="match status" value="1"/>
</dbReference>
<dbReference type="InterPro" id="IPR013144">
    <property type="entry name" value="CRA_dom"/>
</dbReference>
<keyword evidence="4" id="KW-1185">Reference proteome</keyword>
<accession>A0A1Y1IRR3</accession>
<dbReference type="SMART" id="SM00449">
    <property type="entry name" value="SPRY"/>
    <property type="match status" value="1"/>
</dbReference>
<dbReference type="EMBL" id="DF237836">
    <property type="protein sequence ID" value="GAQ91941.1"/>
    <property type="molecule type" value="Genomic_DNA"/>
</dbReference>
<evidence type="ECO:0000313" key="4">
    <source>
        <dbReference type="Proteomes" id="UP000054558"/>
    </source>
</evidence>
<dbReference type="InterPro" id="IPR024964">
    <property type="entry name" value="CTLH/CRA"/>
</dbReference>
<evidence type="ECO:0000259" key="2">
    <source>
        <dbReference type="PROSITE" id="PS50897"/>
    </source>
</evidence>
<feature type="domain" description="CTLH" evidence="2">
    <location>
        <begin position="241"/>
        <end position="298"/>
    </location>
</feature>